<comment type="caution">
    <text evidence="1">The sequence shown here is derived from an EMBL/GenBank/DDBJ whole genome shotgun (WGS) entry which is preliminary data.</text>
</comment>
<feature type="non-terminal residue" evidence="1">
    <location>
        <position position="50"/>
    </location>
</feature>
<gene>
    <name evidence="1" type="ORF">EZS28_025710</name>
</gene>
<organism evidence="1 2">
    <name type="scientific">Streblomastix strix</name>
    <dbReference type="NCBI Taxonomy" id="222440"/>
    <lineage>
        <taxon>Eukaryota</taxon>
        <taxon>Metamonada</taxon>
        <taxon>Preaxostyla</taxon>
        <taxon>Oxymonadida</taxon>
        <taxon>Streblomastigidae</taxon>
        <taxon>Streblomastix</taxon>
    </lineage>
</organism>
<name>A0A5J4V8E1_9EUKA</name>
<sequence>MEVPKDYNVKGGLISFGDNILLEIFGEMTSVRDVQQFLGVDKKTFALKNH</sequence>
<evidence type="ECO:0000313" key="2">
    <source>
        <dbReference type="Proteomes" id="UP000324800"/>
    </source>
</evidence>
<dbReference type="AlphaFoldDB" id="A0A5J4V8E1"/>
<dbReference type="Proteomes" id="UP000324800">
    <property type="component" value="Unassembled WGS sequence"/>
</dbReference>
<proteinExistence type="predicted"/>
<evidence type="ECO:0000313" key="1">
    <source>
        <dbReference type="EMBL" id="KAA6378762.1"/>
    </source>
</evidence>
<dbReference type="EMBL" id="SNRW01008937">
    <property type="protein sequence ID" value="KAA6378762.1"/>
    <property type="molecule type" value="Genomic_DNA"/>
</dbReference>
<reference evidence="1 2" key="1">
    <citation type="submission" date="2019-03" db="EMBL/GenBank/DDBJ databases">
        <title>Single cell metagenomics reveals metabolic interactions within the superorganism composed of flagellate Streblomastix strix and complex community of Bacteroidetes bacteria on its surface.</title>
        <authorList>
            <person name="Treitli S.C."/>
            <person name="Kolisko M."/>
            <person name="Husnik F."/>
            <person name="Keeling P."/>
            <person name="Hampl V."/>
        </authorList>
    </citation>
    <scope>NUCLEOTIDE SEQUENCE [LARGE SCALE GENOMIC DNA]</scope>
    <source>
        <strain evidence="1">ST1C</strain>
    </source>
</reference>
<accession>A0A5J4V8E1</accession>
<protein>
    <submittedName>
        <fullName evidence="1">Uncharacterized protein</fullName>
    </submittedName>
</protein>